<keyword evidence="3" id="KW-1185">Reference proteome</keyword>
<comment type="caution">
    <text evidence="2">The sequence shown here is derived from an EMBL/GenBank/DDBJ whole genome shotgun (WGS) entry which is preliminary data.</text>
</comment>
<evidence type="ECO:0000256" key="1">
    <source>
        <dbReference type="SAM" id="MobiDB-lite"/>
    </source>
</evidence>
<organism evidence="2 3">
    <name type="scientific">Orbilia javanica</name>
    <dbReference type="NCBI Taxonomy" id="47235"/>
    <lineage>
        <taxon>Eukaryota</taxon>
        <taxon>Fungi</taxon>
        <taxon>Dikarya</taxon>
        <taxon>Ascomycota</taxon>
        <taxon>Pezizomycotina</taxon>
        <taxon>Orbiliomycetes</taxon>
        <taxon>Orbiliales</taxon>
        <taxon>Orbiliaceae</taxon>
        <taxon>Orbilia</taxon>
    </lineage>
</organism>
<evidence type="ECO:0000313" key="2">
    <source>
        <dbReference type="EMBL" id="KAK6357073.1"/>
    </source>
</evidence>
<name>A0AAN8RNA3_9PEZI</name>
<evidence type="ECO:0000313" key="3">
    <source>
        <dbReference type="Proteomes" id="UP001313282"/>
    </source>
</evidence>
<accession>A0AAN8RNA3</accession>
<reference evidence="2 3" key="1">
    <citation type="submission" date="2019-10" db="EMBL/GenBank/DDBJ databases">
        <authorList>
            <person name="Palmer J.M."/>
        </authorList>
    </citation>
    <scope>NUCLEOTIDE SEQUENCE [LARGE SCALE GENOMIC DNA]</scope>
    <source>
        <strain evidence="2 3">TWF718</strain>
    </source>
</reference>
<dbReference type="EMBL" id="JAVHNR010000001">
    <property type="protein sequence ID" value="KAK6357073.1"/>
    <property type="molecule type" value="Genomic_DNA"/>
</dbReference>
<sequence length="126" mass="14887">MVREARKVWRKDFTFDSACMLRKTNCRPKIENRLSKYESEEETKQERGKKRRKMFDKNCPSTNIFPFVNGNLKEEGEVKKRKTTACIKSNKRRQKEAQKGTDEVTCTCDVCLLDNFSFPFFLGLML</sequence>
<protein>
    <submittedName>
        <fullName evidence="2">Uncharacterized protein</fullName>
    </submittedName>
</protein>
<feature type="compositionally biased region" description="Basic and acidic residues" evidence="1">
    <location>
        <begin position="37"/>
        <end position="46"/>
    </location>
</feature>
<proteinExistence type="predicted"/>
<dbReference type="AlphaFoldDB" id="A0AAN8RNA3"/>
<gene>
    <name evidence="2" type="ORF">TWF718_001400</name>
</gene>
<dbReference type="Proteomes" id="UP001313282">
    <property type="component" value="Unassembled WGS sequence"/>
</dbReference>
<feature type="region of interest" description="Disordered" evidence="1">
    <location>
        <begin position="37"/>
        <end position="57"/>
    </location>
</feature>